<evidence type="ECO:0000259" key="1">
    <source>
        <dbReference type="SMART" id="SM00829"/>
    </source>
</evidence>
<dbReference type="InterPro" id="IPR036291">
    <property type="entry name" value="NAD(P)-bd_dom_sf"/>
</dbReference>
<dbReference type="Gene3D" id="3.40.50.720">
    <property type="entry name" value="NAD(P)-binding Rossmann-like Domain"/>
    <property type="match status" value="1"/>
</dbReference>
<dbReference type="PANTHER" id="PTHR43677">
    <property type="entry name" value="SHORT-CHAIN DEHYDROGENASE/REDUCTASE"/>
    <property type="match status" value="1"/>
</dbReference>
<dbReference type="EMBL" id="BAABKK010000012">
    <property type="protein sequence ID" value="GAA5194425.1"/>
    <property type="molecule type" value="Genomic_DNA"/>
</dbReference>
<keyword evidence="3" id="KW-1185">Reference proteome</keyword>
<proteinExistence type="predicted"/>
<dbReference type="Pfam" id="PF08240">
    <property type="entry name" value="ADH_N"/>
    <property type="match status" value="1"/>
</dbReference>
<dbReference type="SUPFAM" id="SSF51735">
    <property type="entry name" value="NAD(P)-binding Rossmann-fold domains"/>
    <property type="match status" value="1"/>
</dbReference>
<dbReference type="InterPro" id="IPR002364">
    <property type="entry name" value="Quin_OxRdtase/zeta-crystal_CS"/>
</dbReference>
<sequence length="338" mass="35645">MSIPSALKAWSVMELGEPVDALQLVERPVPDPGAGQMLVRVLASAANFPDVLMCRGVYQVKPELPFTPGREVCAEVVAAGPGVTRAAVGDRVLGLTTLPYGGFAEYALMDQDKVHQAPASLDDAQASCLFIGYQTGWFGLHRLARIQPGETLLVHAAAGGVGSAAIQLGKAAGATVIGVVGGEAKAEYARKLGADLVIDRRTQDFVEQVKVFTGGKGADVIYDPVGGDTYHRSTKCIAFEGRIIVVGFAGGEIQSAALNHALVKNYSIIGIHWGLYNTKNPAAVDECHRELTRLADAGAIDPFVSERFTLDSVPAALQRLADGKTVGRVVMEHAGTEQ</sequence>
<organism evidence="2 3">
    <name type="scientific">Arthrobacter gyeryongensis</name>
    <dbReference type="NCBI Taxonomy" id="1650592"/>
    <lineage>
        <taxon>Bacteria</taxon>
        <taxon>Bacillati</taxon>
        <taxon>Actinomycetota</taxon>
        <taxon>Actinomycetes</taxon>
        <taxon>Micrococcales</taxon>
        <taxon>Micrococcaceae</taxon>
        <taxon>Arthrobacter</taxon>
    </lineage>
</organism>
<dbReference type="InterPro" id="IPR013154">
    <property type="entry name" value="ADH-like_N"/>
</dbReference>
<evidence type="ECO:0000313" key="3">
    <source>
        <dbReference type="Proteomes" id="UP001500200"/>
    </source>
</evidence>
<dbReference type="Proteomes" id="UP001500200">
    <property type="component" value="Unassembled WGS sequence"/>
</dbReference>
<comment type="caution">
    <text evidence="2">The sequence shown here is derived from an EMBL/GenBank/DDBJ whole genome shotgun (WGS) entry which is preliminary data.</text>
</comment>
<dbReference type="CDD" id="cd08241">
    <property type="entry name" value="QOR1"/>
    <property type="match status" value="1"/>
</dbReference>
<dbReference type="InterPro" id="IPR020843">
    <property type="entry name" value="ER"/>
</dbReference>
<dbReference type="InterPro" id="IPR011032">
    <property type="entry name" value="GroES-like_sf"/>
</dbReference>
<accession>A0ABP9SFC8</accession>
<dbReference type="PANTHER" id="PTHR43677:SF4">
    <property type="entry name" value="QUINONE OXIDOREDUCTASE-LIKE PROTEIN 2"/>
    <property type="match status" value="1"/>
</dbReference>
<feature type="domain" description="Enoyl reductase (ER)" evidence="1">
    <location>
        <begin position="17"/>
        <end position="331"/>
    </location>
</feature>
<dbReference type="InterPro" id="IPR013149">
    <property type="entry name" value="ADH-like_C"/>
</dbReference>
<gene>
    <name evidence="2" type="ORF">GCM10023346_21830</name>
</gene>
<dbReference type="Gene3D" id="3.90.180.10">
    <property type="entry name" value="Medium-chain alcohol dehydrogenases, catalytic domain"/>
    <property type="match status" value="1"/>
</dbReference>
<name>A0ABP9SFC8_9MICC</name>
<dbReference type="SUPFAM" id="SSF50129">
    <property type="entry name" value="GroES-like"/>
    <property type="match status" value="1"/>
</dbReference>
<dbReference type="SMART" id="SM00829">
    <property type="entry name" value="PKS_ER"/>
    <property type="match status" value="1"/>
</dbReference>
<evidence type="ECO:0000313" key="2">
    <source>
        <dbReference type="EMBL" id="GAA5194425.1"/>
    </source>
</evidence>
<dbReference type="RefSeq" id="WP_345449385.1">
    <property type="nucleotide sequence ID" value="NZ_BAABKK010000012.1"/>
</dbReference>
<dbReference type="Pfam" id="PF00107">
    <property type="entry name" value="ADH_zinc_N"/>
    <property type="match status" value="1"/>
</dbReference>
<dbReference type="InterPro" id="IPR051397">
    <property type="entry name" value="Zn-ADH-like_protein"/>
</dbReference>
<reference evidence="3" key="1">
    <citation type="journal article" date="2019" name="Int. J. Syst. Evol. Microbiol.">
        <title>The Global Catalogue of Microorganisms (GCM) 10K type strain sequencing project: providing services to taxonomists for standard genome sequencing and annotation.</title>
        <authorList>
            <consortium name="The Broad Institute Genomics Platform"/>
            <consortium name="The Broad Institute Genome Sequencing Center for Infectious Disease"/>
            <person name="Wu L."/>
            <person name="Ma J."/>
        </authorList>
    </citation>
    <scope>NUCLEOTIDE SEQUENCE [LARGE SCALE GENOMIC DNA]</scope>
    <source>
        <strain evidence="3">JCM 18514</strain>
    </source>
</reference>
<protein>
    <submittedName>
        <fullName evidence="2">NADPH:quinone oxidoreductase family protein</fullName>
    </submittedName>
</protein>
<dbReference type="PROSITE" id="PS01162">
    <property type="entry name" value="QOR_ZETA_CRYSTAL"/>
    <property type="match status" value="1"/>
</dbReference>